<dbReference type="PANTHER" id="PTHR30346">
    <property type="entry name" value="TRANSCRIPTIONAL DUAL REGULATOR HCAR-RELATED"/>
    <property type="match status" value="1"/>
</dbReference>
<sequence length="304" mass="33363">MELRQLRYLVAVSEELNFGRAAAREHIVQSALSQQIQRLERELGVRLLERTTHYVALTPVGAAFLVEARQILTHVERAAQVARTGQGTLPALRVGIIDAAYDSMPRILHESQARYPDLVIHQVEVGVPEQYQQLNDGRLDVGIGRAALAPSGVASYLFRRDRLGVLAPRGHRFADLDAVPVEALARESLLLAEEVDAPEFNQFTVEMCRAAGFTPTVHPGTVDSIRGASALVVRGRCLYCVPSSCMPALPGTVWRPLTDPASFYPWSILWRAADDSDHVRAIVACARGMSERLGWLVTADQPAG</sequence>
<dbReference type="CDD" id="cd08414">
    <property type="entry name" value="PBP2_LTTR_aromatics_like"/>
    <property type="match status" value="1"/>
</dbReference>
<organism evidence="6 7">
    <name type="scientific">Actinomadura nitritigenes</name>
    <dbReference type="NCBI Taxonomy" id="134602"/>
    <lineage>
        <taxon>Bacteria</taxon>
        <taxon>Bacillati</taxon>
        <taxon>Actinomycetota</taxon>
        <taxon>Actinomycetes</taxon>
        <taxon>Streptosporangiales</taxon>
        <taxon>Thermomonosporaceae</taxon>
        <taxon>Actinomadura</taxon>
    </lineage>
</organism>
<proteinExistence type="inferred from homology"/>
<evidence type="ECO:0000259" key="5">
    <source>
        <dbReference type="PROSITE" id="PS50931"/>
    </source>
</evidence>
<protein>
    <submittedName>
        <fullName evidence="6">LysR family transcriptional regulator</fullName>
    </submittedName>
</protein>
<dbReference type="Pfam" id="PF03466">
    <property type="entry name" value="LysR_substrate"/>
    <property type="match status" value="1"/>
</dbReference>
<evidence type="ECO:0000313" key="6">
    <source>
        <dbReference type="EMBL" id="MBO2445160.1"/>
    </source>
</evidence>
<dbReference type="InterPro" id="IPR036390">
    <property type="entry name" value="WH_DNA-bd_sf"/>
</dbReference>
<gene>
    <name evidence="6" type="ORF">J4557_47425</name>
</gene>
<dbReference type="Proteomes" id="UP000666915">
    <property type="component" value="Unassembled WGS sequence"/>
</dbReference>
<reference evidence="6 7" key="1">
    <citation type="submission" date="2021-03" db="EMBL/GenBank/DDBJ databases">
        <authorList>
            <person name="Kanchanasin P."/>
            <person name="Saeng-In P."/>
            <person name="Phongsopitanun W."/>
            <person name="Yuki M."/>
            <person name="Kudo T."/>
            <person name="Ohkuma M."/>
            <person name="Tanasupawat S."/>
        </authorList>
    </citation>
    <scope>NUCLEOTIDE SEQUENCE [LARGE SCALE GENOMIC DNA]</scope>
    <source>
        <strain evidence="6 7">L46</strain>
    </source>
</reference>
<dbReference type="PRINTS" id="PR00039">
    <property type="entry name" value="HTHLYSR"/>
</dbReference>
<dbReference type="RefSeq" id="WP_208274263.1">
    <property type="nucleotide sequence ID" value="NZ_BAAAGM010000076.1"/>
</dbReference>
<dbReference type="SUPFAM" id="SSF53850">
    <property type="entry name" value="Periplasmic binding protein-like II"/>
    <property type="match status" value="1"/>
</dbReference>
<evidence type="ECO:0000256" key="3">
    <source>
        <dbReference type="ARBA" id="ARBA00023125"/>
    </source>
</evidence>
<dbReference type="PROSITE" id="PS50931">
    <property type="entry name" value="HTH_LYSR"/>
    <property type="match status" value="1"/>
</dbReference>
<keyword evidence="4" id="KW-0804">Transcription</keyword>
<evidence type="ECO:0000313" key="7">
    <source>
        <dbReference type="Proteomes" id="UP000666915"/>
    </source>
</evidence>
<dbReference type="EMBL" id="JAGEOK010000063">
    <property type="protein sequence ID" value="MBO2445160.1"/>
    <property type="molecule type" value="Genomic_DNA"/>
</dbReference>
<comment type="similarity">
    <text evidence="1">Belongs to the LysR transcriptional regulatory family.</text>
</comment>
<dbReference type="Gene3D" id="3.40.190.10">
    <property type="entry name" value="Periplasmic binding protein-like II"/>
    <property type="match status" value="2"/>
</dbReference>
<dbReference type="InterPro" id="IPR036388">
    <property type="entry name" value="WH-like_DNA-bd_sf"/>
</dbReference>
<evidence type="ECO:0000256" key="2">
    <source>
        <dbReference type="ARBA" id="ARBA00023015"/>
    </source>
</evidence>
<keyword evidence="3" id="KW-0238">DNA-binding</keyword>
<accession>A0ABS3RGD8</accession>
<keyword evidence="2" id="KW-0805">Transcription regulation</keyword>
<feature type="domain" description="HTH lysR-type" evidence="5">
    <location>
        <begin position="1"/>
        <end position="58"/>
    </location>
</feature>
<dbReference type="InterPro" id="IPR005119">
    <property type="entry name" value="LysR_subst-bd"/>
</dbReference>
<dbReference type="InterPro" id="IPR000847">
    <property type="entry name" value="LysR_HTH_N"/>
</dbReference>
<dbReference type="Pfam" id="PF00126">
    <property type="entry name" value="HTH_1"/>
    <property type="match status" value="1"/>
</dbReference>
<name>A0ABS3RGD8_9ACTN</name>
<evidence type="ECO:0000256" key="1">
    <source>
        <dbReference type="ARBA" id="ARBA00009437"/>
    </source>
</evidence>
<keyword evidence="7" id="KW-1185">Reference proteome</keyword>
<evidence type="ECO:0000256" key="4">
    <source>
        <dbReference type="ARBA" id="ARBA00023163"/>
    </source>
</evidence>
<dbReference type="PANTHER" id="PTHR30346:SF0">
    <property type="entry name" value="HCA OPERON TRANSCRIPTIONAL ACTIVATOR HCAR"/>
    <property type="match status" value="1"/>
</dbReference>
<comment type="caution">
    <text evidence="6">The sequence shown here is derived from an EMBL/GenBank/DDBJ whole genome shotgun (WGS) entry which is preliminary data.</text>
</comment>
<dbReference type="Gene3D" id="1.10.10.10">
    <property type="entry name" value="Winged helix-like DNA-binding domain superfamily/Winged helix DNA-binding domain"/>
    <property type="match status" value="1"/>
</dbReference>
<dbReference type="SUPFAM" id="SSF46785">
    <property type="entry name" value="Winged helix' DNA-binding domain"/>
    <property type="match status" value="1"/>
</dbReference>